<organism evidence="2 3">
    <name type="scientific">Pinibacter aurantiacus</name>
    <dbReference type="NCBI Taxonomy" id="2851599"/>
    <lineage>
        <taxon>Bacteria</taxon>
        <taxon>Pseudomonadati</taxon>
        <taxon>Bacteroidota</taxon>
        <taxon>Chitinophagia</taxon>
        <taxon>Chitinophagales</taxon>
        <taxon>Chitinophagaceae</taxon>
        <taxon>Pinibacter</taxon>
    </lineage>
</organism>
<keyword evidence="1" id="KW-0812">Transmembrane</keyword>
<dbReference type="EMBL" id="JAHSPG010000002">
    <property type="protein sequence ID" value="MBV4356448.1"/>
    <property type="molecule type" value="Genomic_DNA"/>
</dbReference>
<dbReference type="Proteomes" id="UP000812270">
    <property type="component" value="Unassembled WGS sequence"/>
</dbReference>
<protein>
    <submittedName>
        <fullName evidence="2">DUF502 domain-containing protein</fullName>
    </submittedName>
</protein>
<reference evidence="2" key="1">
    <citation type="submission" date="2021-06" db="EMBL/GenBank/DDBJ databases">
        <authorList>
            <person name="Huq M.A."/>
        </authorList>
    </citation>
    <scope>NUCLEOTIDE SEQUENCE</scope>
    <source>
        <strain evidence="2">MAH-26</strain>
    </source>
</reference>
<keyword evidence="1" id="KW-1133">Transmembrane helix</keyword>
<proteinExistence type="predicted"/>
<dbReference type="PANTHER" id="PTHR31876">
    <property type="entry name" value="COV-LIKE PROTEIN 1"/>
    <property type="match status" value="1"/>
</dbReference>
<keyword evidence="3" id="KW-1185">Reference proteome</keyword>
<accession>A0A9E2W3N1</accession>
<dbReference type="PANTHER" id="PTHR31876:SF26">
    <property type="entry name" value="PROTEIN LIKE COV 2"/>
    <property type="match status" value="1"/>
</dbReference>
<dbReference type="InterPro" id="IPR007462">
    <property type="entry name" value="COV1-like"/>
</dbReference>
<name>A0A9E2W3N1_9BACT</name>
<dbReference type="AlphaFoldDB" id="A0A9E2W3N1"/>
<evidence type="ECO:0000313" key="2">
    <source>
        <dbReference type="EMBL" id="MBV4356448.1"/>
    </source>
</evidence>
<comment type="caution">
    <text evidence="2">The sequence shown here is derived from an EMBL/GenBank/DDBJ whole genome shotgun (WGS) entry which is preliminary data.</text>
</comment>
<keyword evidence="1" id="KW-0472">Membrane</keyword>
<sequence>MNNTSSAGRKSFKWSSILKYFLQGVLVVAPIAITFYLIYWFVSSIDNLLPIFTSKDEQGNVTTHNYGLGFVIIIVALILIGLLSTNFITKGIFSVFDDWLERTPGVKFIYSSVKDFFEAFAGNKRKFNKSVLVSLYNNDIYQIGFITNEDASEFGLHDYVTVYIPFSYSLAGAMYLVPSSKVKVVEGISPAHTMKYVISGGVAEVEDSHHHHHGHHSI</sequence>
<evidence type="ECO:0000256" key="1">
    <source>
        <dbReference type="SAM" id="Phobius"/>
    </source>
</evidence>
<feature type="transmembrane region" description="Helical" evidence="1">
    <location>
        <begin position="20"/>
        <end position="42"/>
    </location>
</feature>
<evidence type="ECO:0000313" key="3">
    <source>
        <dbReference type="Proteomes" id="UP000812270"/>
    </source>
</evidence>
<dbReference type="RefSeq" id="WP_217790063.1">
    <property type="nucleotide sequence ID" value="NZ_JAHSPG010000002.1"/>
</dbReference>
<feature type="transmembrane region" description="Helical" evidence="1">
    <location>
        <begin position="66"/>
        <end position="88"/>
    </location>
</feature>
<dbReference type="Pfam" id="PF04367">
    <property type="entry name" value="DUF502"/>
    <property type="match status" value="1"/>
</dbReference>
<gene>
    <name evidence="2" type="ORF">KTO63_04755</name>
</gene>